<dbReference type="PANTHER" id="PTHR33939">
    <property type="entry name" value="PROTEIN CBG22215"/>
    <property type="match status" value="1"/>
</dbReference>
<dbReference type="Proteomes" id="UP001314205">
    <property type="component" value="Unassembled WGS sequence"/>
</dbReference>
<organism evidence="1 2">
    <name type="scientific">Parnassius mnemosyne</name>
    <name type="common">clouded apollo</name>
    <dbReference type="NCBI Taxonomy" id="213953"/>
    <lineage>
        <taxon>Eukaryota</taxon>
        <taxon>Metazoa</taxon>
        <taxon>Ecdysozoa</taxon>
        <taxon>Arthropoda</taxon>
        <taxon>Hexapoda</taxon>
        <taxon>Insecta</taxon>
        <taxon>Pterygota</taxon>
        <taxon>Neoptera</taxon>
        <taxon>Endopterygota</taxon>
        <taxon>Lepidoptera</taxon>
        <taxon>Glossata</taxon>
        <taxon>Ditrysia</taxon>
        <taxon>Papilionoidea</taxon>
        <taxon>Papilionidae</taxon>
        <taxon>Parnassiinae</taxon>
        <taxon>Parnassini</taxon>
        <taxon>Parnassius</taxon>
        <taxon>Driopa</taxon>
    </lineage>
</organism>
<reference evidence="1 2" key="1">
    <citation type="submission" date="2023-11" db="EMBL/GenBank/DDBJ databases">
        <authorList>
            <person name="Hedman E."/>
            <person name="Englund M."/>
            <person name="Stromberg M."/>
            <person name="Nyberg Akerstrom W."/>
            <person name="Nylinder S."/>
            <person name="Jareborg N."/>
            <person name="Kallberg Y."/>
            <person name="Kronander E."/>
        </authorList>
    </citation>
    <scope>NUCLEOTIDE SEQUENCE [LARGE SCALE GENOMIC DNA]</scope>
</reference>
<comment type="caution">
    <text evidence="1">The sequence shown here is derived from an EMBL/GenBank/DDBJ whole genome shotgun (WGS) entry which is preliminary data.</text>
</comment>
<dbReference type="PANTHER" id="PTHR33939:SF1">
    <property type="entry name" value="DUF4371 DOMAIN-CONTAINING PROTEIN"/>
    <property type="match status" value="1"/>
</dbReference>
<evidence type="ECO:0000313" key="2">
    <source>
        <dbReference type="Proteomes" id="UP001314205"/>
    </source>
</evidence>
<name>A0AAV1LX53_9NEOP</name>
<dbReference type="AlphaFoldDB" id="A0AAV1LX53"/>
<proteinExistence type="predicted"/>
<accession>A0AAV1LX53</accession>
<sequence length="152" mass="17565">MAGYHHDMNVVNFNKWLREKLIPNSNEPSVLVMDSASYHSIIVNKAPTSQSRKNDIREWLTLNDIPFEQNRIKAELLCLVKRNTPEPVYEADELLKQNGHEFTLKINNKERDRITEDNLESFIIHVADSDSSGSNESFHIETLDSDFDYGSE</sequence>
<gene>
    <name evidence="1" type="ORF">PARMNEM_LOCUS18837</name>
</gene>
<keyword evidence="2" id="KW-1185">Reference proteome</keyword>
<protein>
    <submittedName>
        <fullName evidence="1">Uncharacterized protein</fullName>
    </submittedName>
</protein>
<dbReference type="EMBL" id="CAVLGL010000115">
    <property type="protein sequence ID" value="CAK1600028.1"/>
    <property type="molecule type" value="Genomic_DNA"/>
</dbReference>
<evidence type="ECO:0000313" key="1">
    <source>
        <dbReference type="EMBL" id="CAK1600028.1"/>
    </source>
</evidence>